<dbReference type="AlphaFoldDB" id="A0A2P2QYZ7"/>
<accession>A0A2P2QYZ7</accession>
<sequence length="22" mass="2533">MLFTLCNNLFCYVMEMNGNSTS</sequence>
<organism evidence="1">
    <name type="scientific">Rhizophora mucronata</name>
    <name type="common">Asiatic mangrove</name>
    <dbReference type="NCBI Taxonomy" id="61149"/>
    <lineage>
        <taxon>Eukaryota</taxon>
        <taxon>Viridiplantae</taxon>
        <taxon>Streptophyta</taxon>
        <taxon>Embryophyta</taxon>
        <taxon>Tracheophyta</taxon>
        <taxon>Spermatophyta</taxon>
        <taxon>Magnoliopsida</taxon>
        <taxon>eudicotyledons</taxon>
        <taxon>Gunneridae</taxon>
        <taxon>Pentapetalae</taxon>
        <taxon>rosids</taxon>
        <taxon>fabids</taxon>
        <taxon>Malpighiales</taxon>
        <taxon>Rhizophoraceae</taxon>
        <taxon>Rhizophora</taxon>
    </lineage>
</organism>
<evidence type="ECO:0000313" key="1">
    <source>
        <dbReference type="EMBL" id="MBX72141.1"/>
    </source>
</evidence>
<proteinExistence type="predicted"/>
<protein>
    <submittedName>
        <fullName evidence="1">Uncharacterized protein</fullName>
    </submittedName>
</protein>
<name>A0A2P2QYZ7_RHIMU</name>
<reference evidence="1" key="1">
    <citation type="submission" date="2018-02" db="EMBL/GenBank/DDBJ databases">
        <title>Rhizophora mucronata_Transcriptome.</title>
        <authorList>
            <person name="Meera S.P."/>
            <person name="Sreeshan A."/>
            <person name="Augustine A."/>
        </authorList>
    </citation>
    <scope>NUCLEOTIDE SEQUENCE</scope>
    <source>
        <tissue evidence="1">Leaf</tissue>
    </source>
</reference>
<dbReference type="EMBL" id="GGEC01091657">
    <property type="protein sequence ID" value="MBX72141.1"/>
    <property type="molecule type" value="Transcribed_RNA"/>
</dbReference>